<evidence type="ECO:0000259" key="1">
    <source>
        <dbReference type="Pfam" id="PF05021"/>
    </source>
</evidence>
<sequence length="407" mass="46212">MVVIRVRTPFGMFRSSFDSTVKLVEVIRKVQEDLLKKNQEVDGPALFVVPKKSDSSPLPANKTVGELNFTDGQMLEMVGGYQSTIVEIPDSEKSIFDLPAIPYEIPRCALHGPDQSCVRCMTAKYIRVDRKEKADCVGVEADKKSVAVFKYNMEKNLGYSVQRLGILYGKKTEEGWLQVDFIYEPPQENSATDILLLRNETEQINADTIANSFGLTKIGCIIGQTAEDCEDEEFILTAQQILMSAEIKGEAEDFIILFSGIRDGTPFVEGFELTDQFYDLYKRRYFLPPKDDFFLQVKEPLWIEAKEEMEAEVEFFIAPVPLKEYRNDFRCEFPVENRQVKQSPEFLRTLIAQQPGARLVDLINDFHLLIFLGSFLGETDLAALCSEIQHGELAEGHELIIRNIAEA</sequence>
<name>A0A7S4M9Q0_9EUKA</name>
<gene>
    <name evidence="2" type="ORF">VSP0166_LOCUS4413</name>
</gene>
<dbReference type="PANTHER" id="PTHR12710:SF0">
    <property type="entry name" value="NUCLEAR PROTEIN LOCALIZATION PROTEIN 4 HOMOLOG"/>
    <property type="match status" value="1"/>
</dbReference>
<dbReference type="GO" id="GO:0006511">
    <property type="term" value="P:ubiquitin-dependent protein catabolic process"/>
    <property type="evidence" value="ECO:0007669"/>
    <property type="project" value="InterPro"/>
</dbReference>
<feature type="domain" description="Nuclear pore localisation protein NPL4 C-terminal" evidence="1">
    <location>
        <begin position="163"/>
        <end position="230"/>
    </location>
</feature>
<dbReference type="AlphaFoldDB" id="A0A7S4M9Q0"/>
<proteinExistence type="predicted"/>
<reference evidence="2" key="1">
    <citation type="submission" date="2021-01" db="EMBL/GenBank/DDBJ databases">
        <authorList>
            <person name="Corre E."/>
            <person name="Pelletier E."/>
            <person name="Niang G."/>
            <person name="Scheremetjew M."/>
            <person name="Finn R."/>
            <person name="Kale V."/>
            <person name="Holt S."/>
            <person name="Cochrane G."/>
            <person name="Meng A."/>
            <person name="Brown T."/>
            <person name="Cohen L."/>
        </authorList>
    </citation>
    <scope>NUCLEOTIDE SEQUENCE</scope>
    <source>
        <strain evidence="2">DIVA3 518/3/11/1/6</strain>
    </source>
</reference>
<organism evidence="2">
    <name type="scientific">Vannella robusta</name>
    <dbReference type="NCBI Taxonomy" id="1487602"/>
    <lineage>
        <taxon>Eukaryota</taxon>
        <taxon>Amoebozoa</taxon>
        <taxon>Discosea</taxon>
        <taxon>Flabellinia</taxon>
        <taxon>Vannellidae</taxon>
        <taxon>Vannella</taxon>
    </lineage>
</organism>
<dbReference type="GO" id="GO:0005634">
    <property type="term" value="C:nucleus"/>
    <property type="evidence" value="ECO:0007669"/>
    <property type="project" value="TreeGrafter"/>
</dbReference>
<dbReference type="GO" id="GO:0043130">
    <property type="term" value="F:ubiquitin binding"/>
    <property type="evidence" value="ECO:0007669"/>
    <property type="project" value="TreeGrafter"/>
</dbReference>
<dbReference type="PANTHER" id="PTHR12710">
    <property type="entry name" value="NUCLEAR PROTEIN LOCALIZATION 4"/>
    <property type="match status" value="1"/>
</dbReference>
<accession>A0A7S4M9Q0</accession>
<evidence type="ECO:0000313" key="2">
    <source>
        <dbReference type="EMBL" id="CAE2208925.1"/>
    </source>
</evidence>
<dbReference type="InterPro" id="IPR007717">
    <property type="entry name" value="NPL4_C"/>
</dbReference>
<dbReference type="Pfam" id="PF05021">
    <property type="entry name" value="NPL4"/>
    <property type="match status" value="1"/>
</dbReference>
<dbReference type="GO" id="GO:0031625">
    <property type="term" value="F:ubiquitin protein ligase binding"/>
    <property type="evidence" value="ECO:0007669"/>
    <property type="project" value="TreeGrafter"/>
</dbReference>
<dbReference type="EMBL" id="HBKP01006125">
    <property type="protein sequence ID" value="CAE2208925.1"/>
    <property type="molecule type" value="Transcribed_RNA"/>
</dbReference>
<protein>
    <recommendedName>
        <fullName evidence="1">Nuclear pore localisation protein NPL4 C-terminal domain-containing protein</fullName>
    </recommendedName>
</protein>
<dbReference type="InterPro" id="IPR016563">
    <property type="entry name" value="Npl4"/>
</dbReference>